<reference evidence="14 15" key="1">
    <citation type="submission" date="2019-01" db="EMBL/GenBank/DDBJ databases">
        <title>Complete genome sequence of Cohnella hallensis HS21 isolated from Korean fir (Abies koreana) rhizospheric soil.</title>
        <authorList>
            <person name="Jiang L."/>
            <person name="Kang S.W."/>
            <person name="Kim S."/>
            <person name="Jung J."/>
            <person name="Kim C.Y."/>
            <person name="Kim D.H."/>
            <person name="Kim S.W."/>
            <person name="Lee J."/>
        </authorList>
    </citation>
    <scope>NUCLEOTIDE SEQUENCE [LARGE SCALE GENOMIC DNA]</scope>
    <source>
        <strain evidence="14 15">HS21</strain>
    </source>
</reference>
<feature type="transmembrane region" description="Helical" evidence="12">
    <location>
        <begin position="17"/>
        <end position="38"/>
    </location>
</feature>
<evidence type="ECO:0000256" key="5">
    <source>
        <dbReference type="ARBA" id="ARBA00022692"/>
    </source>
</evidence>
<dbReference type="InterPro" id="IPR010559">
    <property type="entry name" value="Sig_transdc_His_kin_internal"/>
</dbReference>
<sequence>MSNWRNGITSLFSSWKLLLFILISLLMLFLISFQGYIISKQSTKKIEDQYYRTIVENMDSISVNLSNYLNYMDDFARALSNNPDLIQILQTKDEGDRRNKVEEQLQSFSEYYHLRLPVNIQVFDSGENVFAYPAINDAEGSRLVNTISGFPWFSHRIALDNNFLHWNVTSDFHDSSSSNVLYVSKNIIWNNESLGLLVIELNGAQIERMLTRVQINRANPIFIFSGDMQTLFHNEEIPQIIDKSDDSIRSVYKKVKDQNRDEGEADIRLAVGDYRLVYKRIAATPWTMVSLIPPYLLHADSVSIWRMTAVMAGISFLFIIVFFAILHAKVTTPVQRLSRIISESGNGAMSSDSYSYQGFKEIETLNVGIHQFLGKIQEQVQTIKHGESEKRQLELRVLQEQMRPHFWHNSLNSLRFLAVLHGDPTMAEAILSLTRMLDYTLRNTHVLYSTLEDEKDYAMSFIKFQEIRSMQKIRVELDMDKYSLSAHVPKFTIQPLVENAIVHGFASPSERESLIQIKSRIIGSDLVITITDNGKGIDPSEVPKLFEIGPRRSRSTPGGLSLVNLRQRFRLEYGEPYGVEIDGCLGEFTKVTVTIPYSTTEQQGEEGIIS</sequence>
<dbReference type="Proteomes" id="UP000289856">
    <property type="component" value="Chromosome"/>
</dbReference>
<keyword evidence="6" id="KW-0547">Nucleotide-binding</keyword>
<proteinExistence type="predicted"/>
<evidence type="ECO:0000256" key="6">
    <source>
        <dbReference type="ARBA" id="ARBA00022741"/>
    </source>
</evidence>
<evidence type="ECO:0000313" key="15">
    <source>
        <dbReference type="Proteomes" id="UP000289856"/>
    </source>
</evidence>
<evidence type="ECO:0000256" key="3">
    <source>
        <dbReference type="ARBA" id="ARBA00022553"/>
    </source>
</evidence>
<gene>
    <name evidence="14" type="ORF">KCTCHS21_28970</name>
</gene>
<evidence type="ECO:0000256" key="4">
    <source>
        <dbReference type="ARBA" id="ARBA00022679"/>
    </source>
</evidence>
<dbReference type="GO" id="GO:0005886">
    <property type="term" value="C:plasma membrane"/>
    <property type="evidence" value="ECO:0007669"/>
    <property type="project" value="UniProtKB-SubCell"/>
</dbReference>
<protein>
    <submittedName>
        <fullName evidence="14">Sensor histidine kinase</fullName>
    </submittedName>
</protein>
<keyword evidence="10" id="KW-0902">Two-component regulatory system</keyword>
<dbReference type="Pfam" id="PF02518">
    <property type="entry name" value="HATPase_c"/>
    <property type="match status" value="1"/>
</dbReference>
<dbReference type="Gene3D" id="3.30.450.20">
    <property type="entry name" value="PAS domain"/>
    <property type="match status" value="1"/>
</dbReference>
<dbReference type="EMBL" id="AP019400">
    <property type="protein sequence ID" value="BBI33498.1"/>
    <property type="molecule type" value="Genomic_DNA"/>
</dbReference>
<feature type="transmembrane region" description="Helical" evidence="12">
    <location>
        <begin position="303"/>
        <end position="326"/>
    </location>
</feature>
<evidence type="ECO:0000256" key="9">
    <source>
        <dbReference type="ARBA" id="ARBA00022989"/>
    </source>
</evidence>
<dbReference type="InterPro" id="IPR036890">
    <property type="entry name" value="HATPase_C_sf"/>
</dbReference>
<dbReference type="SUPFAM" id="SSF55874">
    <property type="entry name" value="ATPase domain of HSP90 chaperone/DNA topoisomerase II/histidine kinase"/>
    <property type="match status" value="1"/>
</dbReference>
<dbReference type="Gene3D" id="6.10.340.10">
    <property type="match status" value="1"/>
</dbReference>
<keyword evidence="7 14" id="KW-0418">Kinase</keyword>
<organism evidence="14 15">
    <name type="scientific">Cohnella abietis</name>
    <dbReference type="NCBI Taxonomy" id="2507935"/>
    <lineage>
        <taxon>Bacteria</taxon>
        <taxon>Bacillati</taxon>
        <taxon>Bacillota</taxon>
        <taxon>Bacilli</taxon>
        <taxon>Bacillales</taxon>
        <taxon>Paenibacillaceae</taxon>
        <taxon>Cohnella</taxon>
    </lineage>
</organism>
<keyword evidence="8" id="KW-0067">ATP-binding</keyword>
<dbReference type="SMART" id="SM00387">
    <property type="entry name" value="HATPase_c"/>
    <property type="match status" value="1"/>
</dbReference>
<keyword evidence="11 12" id="KW-0472">Membrane</keyword>
<evidence type="ECO:0000256" key="7">
    <source>
        <dbReference type="ARBA" id="ARBA00022777"/>
    </source>
</evidence>
<evidence type="ECO:0000256" key="11">
    <source>
        <dbReference type="ARBA" id="ARBA00023136"/>
    </source>
</evidence>
<dbReference type="GO" id="GO:0005524">
    <property type="term" value="F:ATP binding"/>
    <property type="evidence" value="ECO:0007669"/>
    <property type="project" value="UniProtKB-KW"/>
</dbReference>
<dbReference type="GO" id="GO:0000155">
    <property type="term" value="F:phosphorelay sensor kinase activity"/>
    <property type="evidence" value="ECO:0007669"/>
    <property type="project" value="InterPro"/>
</dbReference>
<keyword evidence="2" id="KW-1003">Cell membrane</keyword>
<dbReference type="OrthoDB" id="2494986at2"/>
<evidence type="ECO:0000256" key="12">
    <source>
        <dbReference type="SAM" id="Phobius"/>
    </source>
</evidence>
<keyword evidence="5 12" id="KW-0812">Transmembrane</keyword>
<evidence type="ECO:0000256" key="10">
    <source>
        <dbReference type="ARBA" id="ARBA00023012"/>
    </source>
</evidence>
<dbReference type="RefSeq" id="WP_130609303.1">
    <property type="nucleotide sequence ID" value="NZ_AP019400.1"/>
</dbReference>
<dbReference type="KEGG" id="cohn:KCTCHS21_28970"/>
<dbReference type="AlphaFoldDB" id="A0A3T1D604"/>
<dbReference type="PANTHER" id="PTHR34220">
    <property type="entry name" value="SENSOR HISTIDINE KINASE YPDA"/>
    <property type="match status" value="1"/>
</dbReference>
<feature type="transmembrane region" description="Helical" evidence="12">
    <location>
        <begin position="277"/>
        <end position="297"/>
    </location>
</feature>
<accession>A0A3T1D604</accession>
<evidence type="ECO:0000256" key="1">
    <source>
        <dbReference type="ARBA" id="ARBA00004651"/>
    </source>
</evidence>
<keyword evidence="9 12" id="KW-1133">Transmembrane helix</keyword>
<evidence type="ECO:0000256" key="8">
    <source>
        <dbReference type="ARBA" id="ARBA00022840"/>
    </source>
</evidence>
<keyword evidence="3" id="KW-0597">Phosphoprotein</keyword>
<dbReference type="InterPro" id="IPR050640">
    <property type="entry name" value="Bact_2-comp_sensor_kinase"/>
</dbReference>
<keyword evidence="15" id="KW-1185">Reference proteome</keyword>
<keyword evidence="4" id="KW-0808">Transferase</keyword>
<feature type="domain" description="Histidine kinase/HSP90-like ATPase" evidence="13">
    <location>
        <begin position="484"/>
        <end position="599"/>
    </location>
</feature>
<comment type="subcellular location">
    <subcellularLocation>
        <location evidence="1">Cell membrane</location>
        <topology evidence="1">Multi-pass membrane protein</topology>
    </subcellularLocation>
</comment>
<dbReference type="PANTHER" id="PTHR34220:SF11">
    <property type="entry name" value="SENSOR PROTEIN KINASE HPTS"/>
    <property type="match status" value="1"/>
</dbReference>
<dbReference type="Pfam" id="PF06580">
    <property type="entry name" value="His_kinase"/>
    <property type="match status" value="1"/>
</dbReference>
<dbReference type="CDD" id="cd18774">
    <property type="entry name" value="PDC2_HK_sensor"/>
    <property type="match status" value="1"/>
</dbReference>
<evidence type="ECO:0000256" key="2">
    <source>
        <dbReference type="ARBA" id="ARBA00022475"/>
    </source>
</evidence>
<evidence type="ECO:0000259" key="13">
    <source>
        <dbReference type="SMART" id="SM00387"/>
    </source>
</evidence>
<dbReference type="Gene3D" id="3.30.565.10">
    <property type="entry name" value="Histidine kinase-like ATPase, C-terminal domain"/>
    <property type="match status" value="1"/>
</dbReference>
<evidence type="ECO:0000313" key="14">
    <source>
        <dbReference type="EMBL" id="BBI33498.1"/>
    </source>
</evidence>
<dbReference type="InterPro" id="IPR003594">
    <property type="entry name" value="HATPase_dom"/>
</dbReference>
<name>A0A3T1D604_9BACL</name>